<dbReference type="PANTHER" id="PTHR43540">
    <property type="entry name" value="PEROXYUREIDOACRYLATE/UREIDOACRYLATE AMIDOHYDROLASE-RELATED"/>
    <property type="match status" value="1"/>
</dbReference>
<feature type="domain" description="Isochorismatase-like" evidence="2">
    <location>
        <begin position="14"/>
        <end position="193"/>
    </location>
</feature>
<dbReference type="RefSeq" id="WP_306984783.1">
    <property type="nucleotide sequence ID" value="NZ_JAUSYQ010000002.1"/>
</dbReference>
<gene>
    <name evidence="3" type="ORF">QFZ22_008409</name>
</gene>
<dbReference type="EMBL" id="JAUSZV010000005">
    <property type="protein sequence ID" value="MDQ0912424.1"/>
    <property type="molecule type" value="Genomic_DNA"/>
</dbReference>
<sequence>MSTEDALAIDPKTTALVLVDFQRGVVEGMGGATALGPHTAEDAVGRARRTATALRELGGLVVMVRGSMGLSGVPFPAPRTDAGVPAGVPVPPHWAEIVPRLTDCADHVVTKHQWGSFYGTDLEVLLRRNGVTTLLLAGVATNLGVESAAREAYDRGFEQVLIEDATTAFDAAAHRDSVSRVMPLLGRVRSTEQVLAAFARH</sequence>
<accession>A0AAW8FR17</accession>
<dbReference type="AlphaFoldDB" id="A0AAW8FR17"/>
<dbReference type="Pfam" id="PF00857">
    <property type="entry name" value="Isochorismatase"/>
    <property type="match status" value="1"/>
</dbReference>
<dbReference type="CDD" id="cd00431">
    <property type="entry name" value="cysteine_hydrolases"/>
    <property type="match status" value="1"/>
</dbReference>
<dbReference type="SUPFAM" id="SSF52499">
    <property type="entry name" value="Isochorismatase-like hydrolases"/>
    <property type="match status" value="1"/>
</dbReference>
<dbReference type="Gene3D" id="3.40.50.850">
    <property type="entry name" value="Isochorismatase-like"/>
    <property type="match status" value="1"/>
</dbReference>
<dbReference type="InterPro" id="IPR050272">
    <property type="entry name" value="Isochorismatase-like_hydrls"/>
</dbReference>
<evidence type="ECO:0000259" key="2">
    <source>
        <dbReference type="Pfam" id="PF00857"/>
    </source>
</evidence>
<dbReference type="Proteomes" id="UP001234216">
    <property type="component" value="Unassembled WGS sequence"/>
</dbReference>
<dbReference type="InterPro" id="IPR000868">
    <property type="entry name" value="Isochorismatase-like_dom"/>
</dbReference>
<keyword evidence="1" id="KW-0378">Hydrolase</keyword>
<proteinExistence type="predicted"/>
<dbReference type="PANTHER" id="PTHR43540:SF7">
    <property type="entry name" value="ISOCHORISMATASE FAMILY PROTEIN YECD"/>
    <property type="match status" value="1"/>
</dbReference>
<dbReference type="GO" id="GO:0016787">
    <property type="term" value="F:hydrolase activity"/>
    <property type="evidence" value="ECO:0007669"/>
    <property type="project" value="UniProtKB-KW"/>
</dbReference>
<organism evidence="3 4">
    <name type="scientific">Streptomyces canus</name>
    <dbReference type="NCBI Taxonomy" id="58343"/>
    <lineage>
        <taxon>Bacteria</taxon>
        <taxon>Bacillati</taxon>
        <taxon>Actinomycetota</taxon>
        <taxon>Actinomycetes</taxon>
        <taxon>Kitasatosporales</taxon>
        <taxon>Streptomycetaceae</taxon>
        <taxon>Streptomyces</taxon>
        <taxon>Streptomyces aurantiacus group</taxon>
    </lineage>
</organism>
<protein>
    <submittedName>
        <fullName evidence="3">Nicotinamidase-related amidase</fullName>
    </submittedName>
</protein>
<reference evidence="3" key="1">
    <citation type="submission" date="2023-07" db="EMBL/GenBank/DDBJ databases">
        <title>Comparative genomics of wheat-associated soil bacteria to identify genetic determinants of phenazine resistance.</title>
        <authorList>
            <person name="Mouncey N."/>
        </authorList>
    </citation>
    <scope>NUCLEOTIDE SEQUENCE</scope>
    <source>
        <strain evidence="3">V4I22</strain>
    </source>
</reference>
<comment type="caution">
    <text evidence="3">The sequence shown here is derived from an EMBL/GenBank/DDBJ whole genome shotgun (WGS) entry which is preliminary data.</text>
</comment>
<name>A0AAW8FR17_9ACTN</name>
<evidence type="ECO:0000313" key="3">
    <source>
        <dbReference type="EMBL" id="MDQ0912424.1"/>
    </source>
</evidence>
<dbReference type="InterPro" id="IPR036380">
    <property type="entry name" value="Isochorismatase-like_sf"/>
</dbReference>
<evidence type="ECO:0000313" key="4">
    <source>
        <dbReference type="Proteomes" id="UP001234216"/>
    </source>
</evidence>
<evidence type="ECO:0000256" key="1">
    <source>
        <dbReference type="ARBA" id="ARBA00022801"/>
    </source>
</evidence>